<comment type="caution">
    <text evidence="2">The sequence shown here is derived from an EMBL/GenBank/DDBJ whole genome shotgun (WGS) entry which is preliminary data.</text>
</comment>
<dbReference type="AlphaFoldDB" id="A0A1D3D6Y7"/>
<dbReference type="EMBL" id="JROU02000464">
    <property type="protein sequence ID" value="OEH79190.1"/>
    <property type="molecule type" value="Genomic_DNA"/>
</dbReference>
<reference evidence="2 3" key="1">
    <citation type="journal article" date="2016" name="BMC Genomics">
        <title>Comparative genomics reveals Cyclospora cayetanensis possesses coccidia-like metabolism and invasion components but unique surface antigens.</title>
        <authorList>
            <person name="Liu S."/>
            <person name="Wang L."/>
            <person name="Zheng H."/>
            <person name="Xu Z."/>
            <person name="Roellig D.M."/>
            <person name="Li N."/>
            <person name="Frace M.A."/>
            <person name="Tang K."/>
            <person name="Arrowood M.J."/>
            <person name="Moss D.M."/>
            <person name="Zhang L."/>
            <person name="Feng Y."/>
            <person name="Xiao L."/>
        </authorList>
    </citation>
    <scope>NUCLEOTIDE SEQUENCE [LARGE SCALE GENOMIC DNA]</scope>
    <source>
        <strain evidence="2 3">CHN_HEN01</strain>
    </source>
</reference>
<feature type="region of interest" description="Disordered" evidence="1">
    <location>
        <begin position="1"/>
        <end position="58"/>
    </location>
</feature>
<dbReference type="VEuPathDB" id="ToxoDB:LOC113147157"/>
<gene>
    <name evidence="2" type="ORF">cyc_01499</name>
</gene>
<feature type="region of interest" description="Disordered" evidence="1">
    <location>
        <begin position="176"/>
        <end position="208"/>
    </location>
</feature>
<protein>
    <submittedName>
        <fullName evidence="2">Uncharacterized protein</fullName>
    </submittedName>
</protein>
<proteinExistence type="predicted"/>
<dbReference type="VEuPathDB" id="ToxoDB:cyc_01499"/>
<evidence type="ECO:0000313" key="2">
    <source>
        <dbReference type="EMBL" id="OEH79190.1"/>
    </source>
</evidence>
<evidence type="ECO:0000313" key="3">
    <source>
        <dbReference type="Proteomes" id="UP000095192"/>
    </source>
</evidence>
<dbReference type="InParanoid" id="A0A1D3D6Y7"/>
<dbReference type="Proteomes" id="UP000095192">
    <property type="component" value="Unassembled WGS sequence"/>
</dbReference>
<accession>A0A1D3D6Y7</accession>
<name>A0A1D3D6Y7_9EIME</name>
<sequence>MRKQNSLAESRRDQLHRHMHPMSGEGEASFSSVRGIGGDIKKKRRQSSGSQPSVVATRPVVEAAFSDTLADKAFSDGEISSGGSASLPRDPRAWREELVRIGHLVQQLHTDAEGSSSTYGSSVALQSEEPWLSDTPLAGGSSSRHGNAAGRYVCWCSLSPMKRLLSRLAQQQLVLHKEDEAPRSSTTPSQQLLAQLHRQEQEQTPQHD</sequence>
<organism evidence="2 3">
    <name type="scientific">Cyclospora cayetanensis</name>
    <dbReference type="NCBI Taxonomy" id="88456"/>
    <lineage>
        <taxon>Eukaryota</taxon>
        <taxon>Sar</taxon>
        <taxon>Alveolata</taxon>
        <taxon>Apicomplexa</taxon>
        <taxon>Conoidasida</taxon>
        <taxon>Coccidia</taxon>
        <taxon>Eucoccidiorida</taxon>
        <taxon>Eimeriorina</taxon>
        <taxon>Eimeriidae</taxon>
        <taxon>Cyclospora</taxon>
    </lineage>
</organism>
<feature type="compositionally biased region" description="Polar residues" evidence="1">
    <location>
        <begin position="183"/>
        <end position="193"/>
    </location>
</feature>
<keyword evidence="3" id="KW-1185">Reference proteome</keyword>
<feature type="compositionally biased region" description="Basic and acidic residues" evidence="1">
    <location>
        <begin position="197"/>
        <end position="208"/>
    </location>
</feature>
<evidence type="ECO:0000256" key="1">
    <source>
        <dbReference type="SAM" id="MobiDB-lite"/>
    </source>
</evidence>